<dbReference type="Pfam" id="PF01381">
    <property type="entry name" value="HTH_3"/>
    <property type="match status" value="1"/>
</dbReference>
<dbReference type="Gene3D" id="1.10.260.40">
    <property type="entry name" value="lambda repressor-like DNA-binding domains"/>
    <property type="match status" value="1"/>
</dbReference>
<reference evidence="2 3" key="1">
    <citation type="journal article" date="2017" name="Curr. Microbiol.">
        <title>Mucilaginibacter ginsenosidivorans sp. nov., Isolated from Soil of Ginseng Field.</title>
        <authorList>
            <person name="Kim M.M."/>
            <person name="Siddiqi M.Z."/>
            <person name="Im W.T."/>
        </authorList>
    </citation>
    <scope>NUCLEOTIDE SEQUENCE [LARGE SCALE GENOMIC DNA]</scope>
    <source>
        <strain evidence="2 3">Gsoil 3017</strain>
    </source>
</reference>
<dbReference type="Proteomes" id="UP000321479">
    <property type="component" value="Chromosome"/>
</dbReference>
<gene>
    <name evidence="2" type="ORF">FRZ54_03740</name>
</gene>
<sequence length="90" mass="10779">MEKQHRFFPNALRLHRQTLGLTQRQVATLLDLHDSVPISQWEKGTKLPNAMNLIKLSLIYHTIPNELYDELFQDFRETLRLKEFEQFQKA</sequence>
<dbReference type="InterPro" id="IPR010982">
    <property type="entry name" value="Lambda_DNA-bd_dom_sf"/>
</dbReference>
<dbReference type="GO" id="GO:0003677">
    <property type="term" value="F:DNA binding"/>
    <property type="evidence" value="ECO:0007669"/>
    <property type="project" value="InterPro"/>
</dbReference>
<protein>
    <submittedName>
        <fullName evidence="2">Helix-turn-helix transcriptional regulator</fullName>
    </submittedName>
</protein>
<evidence type="ECO:0000259" key="1">
    <source>
        <dbReference type="PROSITE" id="PS50943"/>
    </source>
</evidence>
<dbReference type="SMART" id="SM00530">
    <property type="entry name" value="HTH_XRE"/>
    <property type="match status" value="1"/>
</dbReference>
<dbReference type="AlphaFoldDB" id="A0A5B8UTL3"/>
<name>A0A5B8UTL3_9SPHI</name>
<keyword evidence="3" id="KW-1185">Reference proteome</keyword>
<dbReference type="SUPFAM" id="SSF47413">
    <property type="entry name" value="lambda repressor-like DNA-binding domains"/>
    <property type="match status" value="1"/>
</dbReference>
<dbReference type="InterPro" id="IPR001387">
    <property type="entry name" value="Cro/C1-type_HTH"/>
</dbReference>
<feature type="domain" description="HTH cro/C1-type" evidence="1">
    <location>
        <begin position="12"/>
        <end position="67"/>
    </location>
</feature>
<dbReference type="CDD" id="cd00093">
    <property type="entry name" value="HTH_XRE"/>
    <property type="match status" value="1"/>
</dbReference>
<dbReference type="PROSITE" id="PS50943">
    <property type="entry name" value="HTH_CROC1"/>
    <property type="match status" value="1"/>
</dbReference>
<evidence type="ECO:0000313" key="2">
    <source>
        <dbReference type="EMBL" id="QEC61731.1"/>
    </source>
</evidence>
<dbReference type="EMBL" id="CP042436">
    <property type="protein sequence ID" value="QEC61731.1"/>
    <property type="molecule type" value="Genomic_DNA"/>
</dbReference>
<evidence type="ECO:0000313" key="3">
    <source>
        <dbReference type="Proteomes" id="UP000321479"/>
    </source>
</evidence>
<accession>A0A5B8UTL3</accession>
<organism evidence="2 3">
    <name type="scientific">Mucilaginibacter ginsenosidivorans</name>
    <dbReference type="NCBI Taxonomy" id="398053"/>
    <lineage>
        <taxon>Bacteria</taxon>
        <taxon>Pseudomonadati</taxon>
        <taxon>Bacteroidota</taxon>
        <taxon>Sphingobacteriia</taxon>
        <taxon>Sphingobacteriales</taxon>
        <taxon>Sphingobacteriaceae</taxon>
        <taxon>Mucilaginibacter</taxon>
    </lineage>
</organism>
<dbReference type="OrthoDB" id="799601at2"/>
<dbReference type="RefSeq" id="WP_147030308.1">
    <property type="nucleotide sequence ID" value="NZ_CP042436.1"/>
</dbReference>
<dbReference type="KEGG" id="mgin:FRZ54_03740"/>
<proteinExistence type="predicted"/>